<dbReference type="Gene3D" id="3.30.300.30">
    <property type="match status" value="1"/>
</dbReference>
<evidence type="ECO:0000256" key="1">
    <source>
        <dbReference type="ARBA" id="ARBA00022450"/>
    </source>
</evidence>
<proteinExistence type="predicted"/>
<dbReference type="PROSITE" id="PS50075">
    <property type="entry name" value="CARRIER"/>
    <property type="match status" value="1"/>
</dbReference>
<dbReference type="NCBIfam" id="TIGR01746">
    <property type="entry name" value="Thioester-redct"/>
    <property type="match status" value="1"/>
</dbReference>
<dbReference type="PANTHER" id="PTHR44845">
    <property type="entry name" value="CARRIER DOMAIN-CONTAINING PROTEIN"/>
    <property type="match status" value="1"/>
</dbReference>
<dbReference type="InterPro" id="IPR045851">
    <property type="entry name" value="AMP-bd_C_sf"/>
</dbReference>
<dbReference type="InterPro" id="IPR025110">
    <property type="entry name" value="AMP-bd_C"/>
</dbReference>
<dbReference type="Gene3D" id="1.10.1200.10">
    <property type="entry name" value="ACP-like"/>
    <property type="match status" value="1"/>
</dbReference>
<organism evidence="4 5">
    <name type="scientific">Vibrio furnissii</name>
    <dbReference type="NCBI Taxonomy" id="29494"/>
    <lineage>
        <taxon>Bacteria</taxon>
        <taxon>Pseudomonadati</taxon>
        <taxon>Pseudomonadota</taxon>
        <taxon>Gammaproteobacteria</taxon>
        <taxon>Vibrionales</taxon>
        <taxon>Vibrionaceae</taxon>
        <taxon>Vibrio</taxon>
    </lineage>
</organism>
<dbReference type="AlphaFoldDB" id="A0A0Q2M8W4"/>
<dbReference type="CDD" id="cd05930">
    <property type="entry name" value="A_NRPS"/>
    <property type="match status" value="1"/>
</dbReference>
<sequence length="998" mass="110588">MCNVLVSFAEQVKAAPNSIAVSHGDRHLTYQELAHRSDALCGVLQQNNVQSGDIVPLIAQRTPEFIIGILAILKAGASYIPVDIHYPQKRIINITEQSHAPVILLSHHAFSSILGDTDKRVIAIDREPESSANMVTPVPIAADSTAYVIFTSGTTGVPKGVMVSHASLYNLVKWHNDEFDMTPASRSSLIAGISFDVAQWEVWSPLMCGARLVLPDNEETRLQPASLLKFFAKNDITHGFVPTVMVAEFVGQPQPDTLALRYLFTAGEKLSPLNLSQVPYQVVDYYGPTEATIFATCNPVECVTHNPEPSIGFPIAGAEVFILDEQLQRVPKGEPGELFIAGPGLAKGYLHNPELTDQAFVTAPSVPNTRLYRSDDRARQLADGRIQFLGRLDDQVKIRGNRIELGEIESVLLQVKGVTSAVALVTDEASLGEKKILAFVAADGVETATLRDKLAELLPDYFMPAAIQILPRLPLTPNGKTDKPALLASYRAKVAHESNAVFQGLEAVLAEIWKKLLGVTIASADDNFFDLGGHSLMAAKLATAITQKTGTRAYVRDIYDSPTIRTLAQTLEERSKETPPTADSEPLRILQDDVFLSDDIVFNNDWRAEQITAPRTIFLTGATGFVGSQLLADLLKTTSAHIYCVVRSHSDEQARKRIGDTLARHAVGLSAEQAERVHPLAGDLAEPNFALSPEVYQQLCQDTDIIYHSASAVNFIQPYSWMKRDNVQGLREIIRFAGATRTKPLMLLSTISVYSWGHLHTGKTVMREDDSIDQNLPAVITDIGYVRSKWVMEKIADLAESRGLPLMTFRLGYATCHSQSGASADYQWWGRLVKTCLESKTMPILRDLREGLTTVDYMTQSIAVITRNPEALGHKFNLIHEQKNNLTLEAFFQKLEHEFNLQFKRMPFTEWLAQWEEDVDAPLYPLLSLFKDNMTGGQSTVQLYQDTYIWDCSHVKAFLQGSGVEEPIFNRELLERYLQRSIGYTIPQSANVADEMLS</sequence>
<dbReference type="InterPro" id="IPR020806">
    <property type="entry name" value="PKS_PP-bd"/>
</dbReference>
<dbReference type="Gene3D" id="3.40.50.12780">
    <property type="entry name" value="N-terminal domain of ligase-like"/>
    <property type="match status" value="1"/>
</dbReference>
<dbReference type="InterPro" id="IPR010071">
    <property type="entry name" value="AA_adenyl_dom"/>
</dbReference>
<dbReference type="InParanoid" id="A0A0Q2M8W4"/>
<evidence type="ECO:0000313" key="5">
    <source>
        <dbReference type="Proteomes" id="UP000051221"/>
    </source>
</evidence>
<dbReference type="FunFam" id="3.40.50.980:FF:000001">
    <property type="entry name" value="Non-ribosomal peptide synthetase"/>
    <property type="match status" value="1"/>
</dbReference>
<dbReference type="Pfam" id="PF07993">
    <property type="entry name" value="NAD_binding_4"/>
    <property type="match status" value="1"/>
</dbReference>
<dbReference type="PROSITE" id="PS00012">
    <property type="entry name" value="PHOSPHOPANTETHEINE"/>
    <property type="match status" value="1"/>
</dbReference>
<dbReference type="NCBIfam" id="TIGR01733">
    <property type="entry name" value="AA-adenyl-dom"/>
    <property type="match status" value="1"/>
</dbReference>
<dbReference type="InterPro" id="IPR042099">
    <property type="entry name" value="ANL_N_sf"/>
</dbReference>
<dbReference type="InterPro" id="IPR020845">
    <property type="entry name" value="AMP-binding_CS"/>
</dbReference>
<dbReference type="RefSeq" id="WP_055466858.1">
    <property type="nucleotide sequence ID" value="NZ_LKHS01000020.1"/>
</dbReference>
<dbReference type="PROSITE" id="PS00455">
    <property type="entry name" value="AMP_BINDING"/>
    <property type="match status" value="1"/>
</dbReference>
<gene>
    <name evidence="4" type="ORF">AMR76_18780</name>
</gene>
<dbReference type="CDD" id="cd05235">
    <property type="entry name" value="SDR_e1"/>
    <property type="match status" value="1"/>
</dbReference>
<dbReference type="Gene3D" id="3.40.50.720">
    <property type="entry name" value="NAD(P)-binding Rossmann-like Domain"/>
    <property type="match status" value="1"/>
</dbReference>
<dbReference type="InterPro" id="IPR009081">
    <property type="entry name" value="PP-bd_ACP"/>
</dbReference>
<accession>A0A0Q2M8W4</accession>
<dbReference type="InterPro" id="IPR036736">
    <property type="entry name" value="ACP-like_sf"/>
</dbReference>
<dbReference type="SMART" id="SM00823">
    <property type="entry name" value="PKS_PP"/>
    <property type="match status" value="1"/>
</dbReference>
<keyword evidence="5" id="KW-1185">Reference proteome</keyword>
<evidence type="ECO:0000313" key="4">
    <source>
        <dbReference type="EMBL" id="KQH84274.1"/>
    </source>
</evidence>
<dbReference type="Pfam" id="PF00550">
    <property type="entry name" value="PP-binding"/>
    <property type="match status" value="1"/>
</dbReference>
<dbReference type="Proteomes" id="UP000051221">
    <property type="component" value="Unassembled WGS sequence"/>
</dbReference>
<name>A0A0Q2M8W4_VIBFU</name>
<dbReference type="EMBL" id="LKHS01000020">
    <property type="protein sequence ID" value="KQH84274.1"/>
    <property type="molecule type" value="Genomic_DNA"/>
</dbReference>
<dbReference type="Pfam" id="PF00501">
    <property type="entry name" value="AMP-binding"/>
    <property type="match status" value="1"/>
</dbReference>
<dbReference type="SUPFAM" id="SSF56801">
    <property type="entry name" value="Acetyl-CoA synthetase-like"/>
    <property type="match status" value="1"/>
</dbReference>
<dbReference type="InterPro" id="IPR010080">
    <property type="entry name" value="Thioester_reductase-like_dom"/>
</dbReference>
<feature type="domain" description="Carrier" evidence="3">
    <location>
        <begin position="500"/>
        <end position="575"/>
    </location>
</feature>
<reference evidence="4 5" key="1">
    <citation type="submission" date="2015-08" db="EMBL/GenBank/DDBJ databases">
        <title>Antibacterial properties of a collection of Vibrionaceae strains.</title>
        <authorList>
            <person name="Giubergia S."/>
        </authorList>
    </citation>
    <scope>NUCLEOTIDE SEQUENCE [LARGE SCALE GENOMIC DNA]</scope>
    <source>
        <strain evidence="4 5">S0821</strain>
    </source>
</reference>
<evidence type="ECO:0000256" key="2">
    <source>
        <dbReference type="ARBA" id="ARBA00022553"/>
    </source>
</evidence>
<protein>
    <submittedName>
        <fullName evidence="4">Peptide synthetase</fullName>
    </submittedName>
</protein>
<keyword evidence="2" id="KW-0597">Phosphoprotein</keyword>
<evidence type="ECO:0000259" key="3">
    <source>
        <dbReference type="PROSITE" id="PS50075"/>
    </source>
</evidence>
<comment type="caution">
    <text evidence="4">The sequence shown here is derived from an EMBL/GenBank/DDBJ whole genome shotgun (WGS) entry which is preliminary data.</text>
</comment>
<dbReference type="PANTHER" id="PTHR44845:SF6">
    <property type="entry name" value="BETA-ALANINE-ACTIVATING ENZYME"/>
    <property type="match status" value="1"/>
</dbReference>
<dbReference type="Pfam" id="PF13193">
    <property type="entry name" value="AMP-binding_C"/>
    <property type="match status" value="1"/>
</dbReference>
<keyword evidence="1" id="KW-0596">Phosphopantetheine</keyword>
<dbReference type="SUPFAM" id="SSF51735">
    <property type="entry name" value="NAD(P)-binding Rossmann-fold domains"/>
    <property type="match status" value="1"/>
</dbReference>
<dbReference type="InterPro" id="IPR013120">
    <property type="entry name" value="FAR_NAD-bd"/>
</dbReference>
<dbReference type="GO" id="GO:0031177">
    <property type="term" value="F:phosphopantetheine binding"/>
    <property type="evidence" value="ECO:0007669"/>
    <property type="project" value="InterPro"/>
</dbReference>
<dbReference type="InterPro" id="IPR000873">
    <property type="entry name" value="AMP-dep_synth/lig_dom"/>
</dbReference>
<dbReference type="InterPro" id="IPR006162">
    <property type="entry name" value="Ppantetheine_attach_site"/>
</dbReference>
<dbReference type="SUPFAM" id="SSF47336">
    <property type="entry name" value="ACP-like"/>
    <property type="match status" value="1"/>
</dbReference>
<dbReference type="InterPro" id="IPR036291">
    <property type="entry name" value="NAD(P)-bd_dom_sf"/>
</dbReference>